<accession>A0A7S4S2G4</accession>
<dbReference type="EMBL" id="HBNS01036044">
    <property type="protein sequence ID" value="CAE4632455.1"/>
    <property type="molecule type" value="Transcribed_RNA"/>
</dbReference>
<proteinExistence type="predicted"/>
<name>A0A7S4S2G4_9STRA</name>
<reference evidence="1" key="1">
    <citation type="submission" date="2021-01" db="EMBL/GenBank/DDBJ databases">
        <authorList>
            <person name="Corre E."/>
            <person name="Pelletier E."/>
            <person name="Niang G."/>
            <person name="Scheremetjew M."/>
            <person name="Finn R."/>
            <person name="Kale V."/>
            <person name="Holt S."/>
            <person name="Cochrane G."/>
            <person name="Meng A."/>
            <person name="Brown T."/>
            <person name="Cohen L."/>
        </authorList>
    </citation>
    <scope>NUCLEOTIDE SEQUENCE</scope>
    <source>
        <strain evidence="1">GSO104</strain>
    </source>
</reference>
<dbReference type="AlphaFoldDB" id="A0A7S4S2G4"/>
<organism evidence="1">
    <name type="scientific">Ditylum brightwellii</name>
    <dbReference type="NCBI Taxonomy" id="49249"/>
    <lineage>
        <taxon>Eukaryota</taxon>
        <taxon>Sar</taxon>
        <taxon>Stramenopiles</taxon>
        <taxon>Ochrophyta</taxon>
        <taxon>Bacillariophyta</taxon>
        <taxon>Mediophyceae</taxon>
        <taxon>Lithodesmiophycidae</taxon>
        <taxon>Lithodesmiales</taxon>
        <taxon>Lithodesmiaceae</taxon>
        <taxon>Ditylum</taxon>
    </lineage>
</organism>
<evidence type="ECO:0000313" key="1">
    <source>
        <dbReference type="EMBL" id="CAE4632455.1"/>
    </source>
</evidence>
<protein>
    <submittedName>
        <fullName evidence="1">Uncharacterized protein</fullName>
    </submittedName>
</protein>
<gene>
    <name evidence="1" type="ORF">DBRI00130_LOCUS28157</name>
</gene>
<sequence>MLFSLHEAIWGLELTRNVMFNNAPRTTGPRAIKVGFVDFLRAVGISSIGYEPAGIYEGGIRATEDGELALQAYEDFKHIPINDLAGTVREKRNCTVIGHKSLGKEWVDRDGLGNKKMEYLSSAGIEYHLQTRKKEYNGLPAENLVSCEEHISRQEERINKLNLTLSSTIKRGAYRYEKADYVVNEDRKMVDAKDLSTSQ</sequence>